<dbReference type="PANTHER" id="PTHR44858">
    <property type="entry name" value="TETRATRICOPEPTIDE REPEAT PROTEIN 6"/>
    <property type="match status" value="1"/>
</dbReference>
<evidence type="ECO:0000313" key="5">
    <source>
        <dbReference type="EMBL" id="QJW95714.1"/>
    </source>
</evidence>
<keyword evidence="1" id="KW-0677">Repeat</keyword>
<keyword evidence="6" id="KW-1185">Reference proteome</keyword>
<reference evidence="6" key="1">
    <citation type="submission" date="2020-05" db="EMBL/GenBank/DDBJ databases">
        <title>Frigoriglobus tundricola gen. nov., sp. nov., a psychrotolerant cellulolytic planctomycete of the family Gemmataceae with two divergent copies of 16S rRNA gene.</title>
        <authorList>
            <person name="Kulichevskaya I.S."/>
            <person name="Ivanova A.A."/>
            <person name="Naumoff D.G."/>
            <person name="Beletsky A.V."/>
            <person name="Rijpstra W.I.C."/>
            <person name="Sinninghe Damste J.S."/>
            <person name="Mardanov A.V."/>
            <person name="Ravin N.V."/>
            <person name="Dedysh S.N."/>
        </authorList>
    </citation>
    <scope>NUCLEOTIDE SEQUENCE [LARGE SCALE GENOMIC DNA]</scope>
    <source>
        <strain evidence="6">PL17</strain>
    </source>
</reference>
<dbReference type="InterPro" id="IPR050498">
    <property type="entry name" value="Ycf3"/>
</dbReference>
<keyword evidence="2 3" id="KW-0802">TPR repeat</keyword>
<dbReference type="PANTHER" id="PTHR44858:SF1">
    <property type="entry name" value="UDP-N-ACETYLGLUCOSAMINE--PEPTIDE N-ACETYLGLUCOSAMINYLTRANSFERASE SPINDLY-RELATED"/>
    <property type="match status" value="1"/>
</dbReference>
<gene>
    <name evidence="5" type="ORF">FTUN_3268</name>
</gene>
<organism evidence="5 6">
    <name type="scientific">Frigoriglobus tundricola</name>
    <dbReference type="NCBI Taxonomy" id="2774151"/>
    <lineage>
        <taxon>Bacteria</taxon>
        <taxon>Pseudomonadati</taxon>
        <taxon>Planctomycetota</taxon>
        <taxon>Planctomycetia</taxon>
        <taxon>Gemmatales</taxon>
        <taxon>Gemmataceae</taxon>
        <taxon>Frigoriglobus</taxon>
    </lineage>
</organism>
<accession>A0A6M5YQD0</accession>
<dbReference type="AlphaFoldDB" id="A0A6M5YQD0"/>
<name>A0A6M5YQD0_9BACT</name>
<dbReference type="Gene3D" id="1.25.40.10">
    <property type="entry name" value="Tetratricopeptide repeat domain"/>
    <property type="match status" value="1"/>
</dbReference>
<dbReference type="SMART" id="SM00028">
    <property type="entry name" value="TPR"/>
    <property type="match status" value="3"/>
</dbReference>
<proteinExistence type="predicted"/>
<evidence type="ECO:0000256" key="1">
    <source>
        <dbReference type="ARBA" id="ARBA00022737"/>
    </source>
</evidence>
<feature type="repeat" description="TPR" evidence="3">
    <location>
        <begin position="125"/>
        <end position="158"/>
    </location>
</feature>
<dbReference type="Proteomes" id="UP000503447">
    <property type="component" value="Chromosome"/>
</dbReference>
<feature type="signal peptide" evidence="4">
    <location>
        <begin position="1"/>
        <end position="22"/>
    </location>
</feature>
<evidence type="ECO:0000256" key="4">
    <source>
        <dbReference type="SAM" id="SignalP"/>
    </source>
</evidence>
<evidence type="ECO:0000256" key="3">
    <source>
        <dbReference type="PROSITE-ProRule" id="PRU00339"/>
    </source>
</evidence>
<feature type="repeat" description="TPR" evidence="3">
    <location>
        <begin position="91"/>
        <end position="124"/>
    </location>
</feature>
<evidence type="ECO:0000313" key="6">
    <source>
        <dbReference type="Proteomes" id="UP000503447"/>
    </source>
</evidence>
<sequence length="294" mass="33086">MLRTLGRMMLAAVAIAPLTACGKSEPDAPASVLPEKPDVVEEDRLAKEARAAKEAAYRKALDDGTKALAAGDTDAAVAHLKRAAEENPTAGEPHYQIARAHLAKKNDEAALKELTEAVRLDPRHAGAYMERAALYERAGQIDDAGYDYYRVIDLEPDRKTTARAFWLRSSINDRLGKRDLYRHDRDRAMELDPEYRKRVTAGDVRVYNHTETKLKLEFEQFVNPDGSPRTFRPGSYYTIPDDNTRFLLDGDRCMPARSVRFKITTNFGSKTYEASYTKGTTLDIHIYDSDLPSR</sequence>
<dbReference type="InterPro" id="IPR019734">
    <property type="entry name" value="TPR_rpt"/>
</dbReference>
<dbReference type="RefSeq" id="WP_171471451.1">
    <property type="nucleotide sequence ID" value="NZ_CP053452.2"/>
</dbReference>
<dbReference type="KEGG" id="ftj:FTUN_3268"/>
<dbReference type="Pfam" id="PF14559">
    <property type="entry name" value="TPR_19"/>
    <property type="match status" value="1"/>
</dbReference>
<protein>
    <submittedName>
        <fullName evidence="5">Uncharacterized protein</fullName>
    </submittedName>
</protein>
<keyword evidence="4" id="KW-0732">Signal</keyword>
<dbReference type="EMBL" id="CP053452">
    <property type="protein sequence ID" value="QJW95714.1"/>
    <property type="molecule type" value="Genomic_DNA"/>
</dbReference>
<dbReference type="SUPFAM" id="SSF48452">
    <property type="entry name" value="TPR-like"/>
    <property type="match status" value="1"/>
</dbReference>
<dbReference type="PROSITE" id="PS50005">
    <property type="entry name" value="TPR"/>
    <property type="match status" value="2"/>
</dbReference>
<feature type="chain" id="PRO_5026654123" evidence="4">
    <location>
        <begin position="23"/>
        <end position="294"/>
    </location>
</feature>
<evidence type="ECO:0000256" key="2">
    <source>
        <dbReference type="ARBA" id="ARBA00022803"/>
    </source>
</evidence>
<dbReference type="InterPro" id="IPR011990">
    <property type="entry name" value="TPR-like_helical_dom_sf"/>
</dbReference>